<reference evidence="3 4" key="1">
    <citation type="submission" date="2019-09" db="EMBL/GenBank/DDBJ databases">
        <title>Whole genome sequences of isolates from the Mars Exploration Rovers.</title>
        <authorList>
            <person name="Seuylemezian A."/>
            <person name="Vaishampayan P."/>
        </authorList>
    </citation>
    <scope>NUCLEOTIDE SEQUENCE [LARGE SCALE GENOMIC DNA]</scope>
    <source>
        <strain evidence="3 4">MER_TA_151</strain>
    </source>
</reference>
<organism evidence="3 4">
    <name type="scientific">Niallia endozanthoxylica</name>
    <dbReference type="NCBI Taxonomy" id="2036016"/>
    <lineage>
        <taxon>Bacteria</taxon>
        <taxon>Bacillati</taxon>
        <taxon>Bacillota</taxon>
        <taxon>Bacilli</taxon>
        <taxon>Bacillales</taxon>
        <taxon>Bacillaceae</taxon>
        <taxon>Niallia</taxon>
    </lineage>
</organism>
<evidence type="ECO:0000256" key="1">
    <source>
        <dbReference type="ARBA" id="ARBA00006739"/>
    </source>
</evidence>
<dbReference type="RefSeq" id="WP_150442677.1">
    <property type="nucleotide sequence ID" value="NZ_VYKL01000049.1"/>
</dbReference>
<sequence>MFNELSVNINNAETDKVSIVIPFYNCRYIARSITSALNQSYKNIEIIVVDDGSNEHVELLRPFINKIVYIKKRNGGTATALNHGITHSSGNYVVWLSSDDLLYRTKVNVQLAFMKKNNFMFSFTDYRYINDKNQIISPSITPKFSNKASLLDGLKSGCPINGSTIMMKRELFSSVGLFDESLVYAHDYDFWIRTFLKFDIGYLDQPLTLYRLHRKMGSKRHAKKICEETDIIQNRYKKVLDEFHLQE</sequence>
<dbReference type="GO" id="GO:0016758">
    <property type="term" value="F:hexosyltransferase activity"/>
    <property type="evidence" value="ECO:0007669"/>
    <property type="project" value="UniProtKB-ARBA"/>
</dbReference>
<gene>
    <name evidence="3" type="ORF">F4V44_24710</name>
</gene>
<protein>
    <submittedName>
        <fullName evidence="3">Glycosyltransferase</fullName>
    </submittedName>
</protein>
<accession>A0A5J5H1M5</accession>
<dbReference type="OrthoDB" id="396512at2"/>
<dbReference type="InterPro" id="IPR001173">
    <property type="entry name" value="Glyco_trans_2-like"/>
</dbReference>
<keyword evidence="3" id="KW-0808">Transferase</keyword>
<proteinExistence type="inferred from homology"/>
<comment type="similarity">
    <text evidence="1">Belongs to the glycosyltransferase 2 family.</text>
</comment>
<evidence type="ECO:0000313" key="4">
    <source>
        <dbReference type="Proteomes" id="UP000326671"/>
    </source>
</evidence>
<dbReference type="EMBL" id="VYKL01000049">
    <property type="protein sequence ID" value="KAA9013592.1"/>
    <property type="molecule type" value="Genomic_DNA"/>
</dbReference>
<feature type="domain" description="Glycosyltransferase 2-like" evidence="2">
    <location>
        <begin position="18"/>
        <end position="173"/>
    </location>
</feature>
<dbReference type="Pfam" id="PF00535">
    <property type="entry name" value="Glycos_transf_2"/>
    <property type="match status" value="1"/>
</dbReference>
<comment type="caution">
    <text evidence="3">The sequence shown here is derived from an EMBL/GenBank/DDBJ whole genome shotgun (WGS) entry which is preliminary data.</text>
</comment>
<dbReference type="SUPFAM" id="SSF53448">
    <property type="entry name" value="Nucleotide-diphospho-sugar transferases"/>
    <property type="match status" value="1"/>
</dbReference>
<dbReference type="PANTHER" id="PTHR22916:SF3">
    <property type="entry name" value="UDP-GLCNAC:BETAGAL BETA-1,3-N-ACETYLGLUCOSAMINYLTRANSFERASE-LIKE PROTEIN 1"/>
    <property type="match status" value="1"/>
</dbReference>
<dbReference type="Gene3D" id="3.90.550.10">
    <property type="entry name" value="Spore Coat Polysaccharide Biosynthesis Protein SpsA, Chain A"/>
    <property type="match status" value="1"/>
</dbReference>
<dbReference type="AlphaFoldDB" id="A0A5J5H1M5"/>
<evidence type="ECO:0000313" key="3">
    <source>
        <dbReference type="EMBL" id="KAA9013592.1"/>
    </source>
</evidence>
<name>A0A5J5H1M5_9BACI</name>
<keyword evidence="4" id="KW-1185">Reference proteome</keyword>
<dbReference type="Proteomes" id="UP000326671">
    <property type="component" value="Unassembled WGS sequence"/>
</dbReference>
<dbReference type="PANTHER" id="PTHR22916">
    <property type="entry name" value="GLYCOSYLTRANSFERASE"/>
    <property type="match status" value="1"/>
</dbReference>
<evidence type="ECO:0000259" key="2">
    <source>
        <dbReference type="Pfam" id="PF00535"/>
    </source>
</evidence>
<dbReference type="InterPro" id="IPR029044">
    <property type="entry name" value="Nucleotide-diphossugar_trans"/>
</dbReference>